<gene>
    <name evidence="10" type="ORF">NDU88_006820</name>
</gene>
<feature type="compositionally biased region" description="Polar residues" evidence="8">
    <location>
        <begin position="1914"/>
        <end position="1925"/>
    </location>
</feature>
<evidence type="ECO:0000256" key="5">
    <source>
        <dbReference type="ARBA" id="ARBA00022782"/>
    </source>
</evidence>
<feature type="compositionally biased region" description="Basic and acidic residues" evidence="8">
    <location>
        <begin position="26"/>
        <end position="39"/>
    </location>
</feature>
<feature type="compositionally biased region" description="Polar residues" evidence="8">
    <location>
        <begin position="1507"/>
        <end position="1524"/>
    </location>
</feature>
<evidence type="ECO:0000313" key="11">
    <source>
        <dbReference type="Proteomes" id="UP001066276"/>
    </source>
</evidence>
<organism evidence="10 11">
    <name type="scientific">Pleurodeles waltl</name>
    <name type="common">Iberian ribbed newt</name>
    <dbReference type="NCBI Taxonomy" id="8319"/>
    <lineage>
        <taxon>Eukaryota</taxon>
        <taxon>Metazoa</taxon>
        <taxon>Chordata</taxon>
        <taxon>Craniata</taxon>
        <taxon>Vertebrata</taxon>
        <taxon>Euteleostomi</taxon>
        <taxon>Amphibia</taxon>
        <taxon>Batrachia</taxon>
        <taxon>Caudata</taxon>
        <taxon>Salamandroidea</taxon>
        <taxon>Salamandridae</taxon>
        <taxon>Pleurodelinae</taxon>
        <taxon>Pleurodeles</taxon>
    </lineage>
</organism>
<evidence type="ECO:0000256" key="2">
    <source>
        <dbReference type="ARBA" id="ARBA00004514"/>
    </source>
</evidence>
<feature type="compositionally biased region" description="Basic and acidic residues" evidence="8">
    <location>
        <begin position="920"/>
        <end position="935"/>
    </location>
</feature>
<name>A0AAV7MEI8_PLEWA</name>
<feature type="region of interest" description="Disordered" evidence="8">
    <location>
        <begin position="842"/>
        <end position="867"/>
    </location>
</feature>
<feature type="compositionally biased region" description="Basic and acidic residues" evidence="8">
    <location>
        <begin position="726"/>
        <end position="736"/>
    </location>
</feature>
<dbReference type="GO" id="GO:0030154">
    <property type="term" value="P:cell differentiation"/>
    <property type="evidence" value="ECO:0007669"/>
    <property type="project" value="UniProtKB-KW"/>
</dbReference>
<feature type="region of interest" description="Disordered" evidence="8">
    <location>
        <begin position="1478"/>
        <end position="1524"/>
    </location>
</feature>
<evidence type="ECO:0000259" key="9">
    <source>
        <dbReference type="Pfam" id="PF14669"/>
    </source>
</evidence>
<feature type="compositionally biased region" description="Polar residues" evidence="8">
    <location>
        <begin position="40"/>
        <end position="50"/>
    </location>
</feature>
<dbReference type="GO" id="GO:0048137">
    <property type="term" value="P:spermatocyte division"/>
    <property type="evidence" value="ECO:0007669"/>
    <property type="project" value="TreeGrafter"/>
</dbReference>
<comment type="caution">
    <text evidence="10">The sequence shown here is derived from an EMBL/GenBank/DDBJ whole genome shotgun (WGS) entry which is preliminary data.</text>
</comment>
<feature type="region of interest" description="Disordered" evidence="8">
    <location>
        <begin position="1898"/>
        <end position="1929"/>
    </location>
</feature>
<evidence type="ECO:0000256" key="1">
    <source>
        <dbReference type="ARBA" id="ARBA00002132"/>
    </source>
</evidence>
<feature type="region of interest" description="Disordered" evidence="8">
    <location>
        <begin position="281"/>
        <end position="362"/>
    </location>
</feature>
<feature type="compositionally biased region" description="Acidic residues" evidence="8">
    <location>
        <begin position="2302"/>
        <end position="2312"/>
    </location>
</feature>
<keyword evidence="11" id="KW-1185">Reference proteome</keyword>
<feature type="region of interest" description="Disordered" evidence="8">
    <location>
        <begin position="2279"/>
        <end position="2316"/>
    </location>
</feature>
<feature type="compositionally biased region" description="Basic and acidic residues" evidence="8">
    <location>
        <begin position="1387"/>
        <end position="1399"/>
    </location>
</feature>
<evidence type="ECO:0000313" key="10">
    <source>
        <dbReference type="EMBL" id="KAJ1101756.1"/>
    </source>
</evidence>
<comment type="function">
    <text evidence="1">Important for normal spermatogenesis and male fertility. Specifically required for progression to the post-meiotic stages of spermatocyte development. Seems to be necessary for normal expression levels of a number of testis-expressed gene transcripts, although its role in this process is unclear.</text>
</comment>
<evidence type="ECO:0000256" key="3">
    <source>
        <dbReference type="ARBA" id="ARBA00016464"/>
    </source>
</evidence>
<feature type="compositionally biased region" description="Polar residues" evidence="8">
    <location>
        <begin position="1427"/>
        <end position="1441"/>
    </location>
</feature>
<feature type="region of interest" description="Disordered" evidence="8">
    <location>
        <begin position="528"/>
        <end position="599"/>
    </location>
</feature>
<feature type="region of interest" description="Disordered" evidence="8">
    <location>
        <begin position="17"/>
        <end position="50"/>
    </location>
</feature>
<feature type="compositionally biased region" description="Polar residues" evidence="8">
    <location>
        <begin position="2024"/>
        <end position="2034"/>
    </location>
</feature>
<keyword evidence="5" id="KW-0221">Differentiation</keyword>
<feature type="compositionally biased region" description="Polar residues" evidence="8">
    <location>
        <begin position="650"/>
        <end position="671"/>
    </location>
</feature>
<sequence length="2990" mass="331204">MVGHANLKSQTLKKRLTRSASKLHLKSNEVDNRADETSRCQDSSSVQQTLKSCPRECARGQIWGRVKGRLKPQVGPAEITPVVVPVPVSLKNKDVERRSLESHFHSSLLENRSEGDNTSSSTEKKSAVDSEPTGSSALVEAAVISAKGNNNRRSKNTRKGVLEDWSDEGNHCLRGSVKRLLNDTLKESKRRSGCVVTRSSSLKDKALKTEGRPCHQPNAKSSLLENRSNKLNKITKSFSAEQILTVVHSEPSGNSKLRETASVSLKADRLKHTKQVCCKPSVQNLPTKPHKGNHTPKCSSAEKSLDADSNEHQNESLVPKSTCFENKSLTRRGRSLFQPRLQSNRLGNKSVKESNSTISPSAEKMLNVEPSEHPESSVLVKMLPIGLKEGIAKRRSRSFLETSTQVTSKTGSLEAKPSSSHSSAEELLKAHGEPNVSALSLLKDNRSLVSQKHSQLRVVENKLNQESHSTVSSTEQTLKVAPSESIGSCVVALTVAMGSNSKPARRHKRPCLETREGGVVNNVVNMEHYPSSTSSSEQLLRIDSKDSRVVNMSGSKDEGMKKNRSRPRLHPPSQSRAEGKKIKEVTTCPTNSSTERTVNVVPSESIGSSVSAVMVPLCSTGDLVKRRTRACLEASNQGVVKAESDERNHCSTQASSEPRLNTDPSEQSGSDDSVVARTNCLKDIGVKRRRGRPCSQPHSESRVLQDGVNRRRGRSSLKVDSQSRVLVEKSNEESHNSTRPSVDQVAPSDDTREKLEEAAHNSLKGEVVEKKKQPCLQASKKVLEGNPCFLRSSSKKLLNADPSESRVGVPQFNTVQVKAVKRRGRPCMQLNLQSCGIDKKSDQVAYDPTSSSGEQTLKSIPSESTGNSVSSLKETICFKHDAIKEALETESYEGNYSNILSTEQLLNADPVGLEVAASSPKEETCVGRTQKEPDAQPHILLSRLGKSDGGSNSTPKFSPEETKAASVKPTEKSEFGGNLHVCLKNDTDKRKKRSSLERSLEGPLETCALNAVPSKVAGCFVPEERKSVCLKGNCIKTGILTSLELNVQEGFDNDFSEGQNCSGCSESEQLKCTSHSHSIVCSRSVVEPCTCLTDKALKKSKPLPESSREGISVKQLCVGDSSAIGTPAHKVLNSNSCEFTKGNEMVLEVKENTEKNKLVMQGYEVRTGLQEGNLWIIPVSAEQKLDLDPGRALQCGLLTGPLASLKGESVKEMRARPELDLQVVNGSHKRTCFTKRSSAESLFDNEGIECSQLVGTMPASFSDKNVERSRSPPSYPSLQESVLCKSPAAILRSSDKKAKVDECIDVSRGEVDLGRRQVEVKGSVHMKKQRVRLLVKMDKETNSVIGRNTSNLGMVNSFNQKTSKQLLVSLKKSEDLPNDLRKDIDHKQQHSKEKEELPHHLSVPSTDRCLGNEGETDERKQAASFPNVMSNHRLQRRGQTQGVEITSTQLTQEDNPVLSSLTPLSNCFLKPGITDFTIPGKSDAPPPCNRAAFGNAPKLKSDVPNRRPSSTDRSCSNNSDHLLLKESSNGQNMDLSKCFNPGQFPKQDMPPATSQKSLSISSINSVDVNSNVCNTDIDFKQGTEEFVGQQKFKNILIPCLASSDSNSCPFVAGTEESSPVFVETDEQEVSLTTCQAVLSSPQHHTHKVLGKTEKTACTKRKKGNKDAEFPVATLTGNEKRSPSELKNQKKNAGREDKVASTTDICDIETVAGVLNKNGMFPGSFKLNSDFSPENDFTDKKEAFHNNEFSDLDNVDCLLEEAISLLSFENGNYVVDSEFRNGETDEYFAFDHSEIVNDSEPFPSDKQIENATLDKSSPFEEVNLFSCQRAVPMVGKHAWKFKSCARTFPWPFSEDFRSHFKTNGTFAAEYEVLPHAEITNDVNLAKKIGVDVPQSVAEEHQESACKKKKLDPSLESANSTRSQTPLTGMDGMDNGLSAPLLSEFTETSKNLLVLPADAQRFQTQREDGFSNGNDSLQIDVTFKNCKELNVERKIFEVSTESVFTPVANQASGKLTNSGNERHNESPSQQTKCSPETLSNTVTLNQEIILSLENGPVRGRENSCSLMTSSDLKLDHFDACVNVILEQKPLNTVCNKDPQTIHLQNLSDECSLPTEDLSSNQSSLLESTSLEECDLPASEKTEVTCESPDLEDSRIRHSLNDDSLWEFSVPSQKYAQNEINQTNEAIVVEDDVLLLDVIQDDPELFGCSTEEESKSAPKSARLQQESLKDVSTGNQAFIPSLSMFLDDLSSKGNKSAASQVQEHKESISCEIGYSKTLLTDSKSSSFDQSIPLETDKRKVPLPVSDDDVKEEDVGEERNYSPYKDAVSGVQKSNKLPLLPLVEDYNQDSKIFPPWNNGKWSATARPQLPLPPTCRQDSWKQGYTTPLWQPIEKSVLPSGYCHFYFNTIRGCIKQQQCWYSHVPKEEDEKFCMEIVHKLINTNNPLILHRAVEVFTSYYREFSPGVHYDSHILDELLISLLKHFMLPDVFHTMNISVNVKILPSAEVFLKVIDHVSSNNARKAVPTLVDIFCKMVEAGMVLQLEHLDYIEKHVTQLEGSEIELNVIASTKSRLQARQFKKNWICDLDVAVAEIEHCKEQSDWIKLGTLYVNIRMGFENLPDLKKLSNCIAEALLKDNKEEKVVPFCIFADTVKKDPLHNGVDKNLLGRIGISLLFSYHKSEQWMKGKKIIDKLHEMQIHFTVMQGLIGEGSEATRCKVVNVATEILLKSGSLDGAICVLKESEWVISTALWPCERMDVLNRHNLLCMIAHQLIEKSLYQQTFDVLQHLPGLQDATDALDVTQYSILFNKLLESCVENQSLGLSSNVVDFMASKNVPVNFPLLRALITTSGRSCLWLKARAHYKYALTKGCYPAPEGNIYRKMLLIPSFMSEIEMVLAIEMFMVSNADSIQSPSGSRQTLQLVLKRFGDDTRSNKDAYQAALQRLMQSVHLFTPKLFIKHLTMNIAMEEVYILEHWTAIKWLEQNMKWAGKVWLF</sequence>
<protein>
    <recommendedName>
        <fullName evidence="3">Protein TOPAZ1</fullName>
    </recommendedName>
    <alternativeName>
        <fullName evidence="7">Testis- and ovary-specific PAZ domain-containing protein 1</fullName>
    </alternativeName>
</protein>
<dbReference type="GO" id="GO:0005829">
    <property type="term" value="C:cytosol"/>
    <property type="evidence" value="ECO:0007669"/>
    <property type="project" value="UniProtKB-SubCell"/>
</dbReference>
<evidence type="ECO:0000256" key="7">
    <source>
        <dbReference type="ARBA" id="ARBA00031943"/>
    </source>
</evidence>
<feature type="compositionally biased region" description="Polar residues" evidence="8">
    <location>
        <begin position="340"/>
        <end position="360"/>
    </location>
</feature>
<proteinExistence type="predicted"/>
<evidence type="ECO:0000256" key="6">
    <source>
        <dbReference type="ARBA" id="ARBA00022871"/>
    </source>
</evidence>
<feature type="region of interest" description="Disordered" evidence="8">
    <location>
        <begin position="399"/>
        <end position="428"/>
    </location>
</feature>
<feature type="compositionally biased region" description="Polar residues" evidence="8">
    <location>
        <begin position="848"/>
        <end position="867"/>
    </location>
</feature>
<feature type="region of interest" description="Disordered" evidence="8">
    <location>
        <begin position="1675"/>
        <end position="1698"/>
    </location>
</feature>
<feature type="region of interest" description="Disordered" evidence="8">
    <location>
        <begin position="636"/>
        <end position="755"/>
    </location>
</feature>
<evidence type="ECO:0000256" key="4">
    <source>
        <dbReference type="ARBA" id="ARBA00022490"/>
    </source>
</evidence>
<dbReference type="InterPro" id="IPR029435">
    <property type="entry name" value="TOPAZ1_dom"/>
</dbReference>
<evidence type="ECO:0000256" key="8">
    <source>
        <dbReference type="SAM" id="MobiDB-lite"/>
    </source>
</evidence>
<reference evidence="10" key="1">
    <citation type="journal article" date="2022" name="bioRxiv">
        <title>Sequencing and chromosome-scale assembly of the giantPleurodeles waltlgenome.</title>
        <authorList>
            <person name="Brown T."/>
            <person name="Elewa A."/>
            <person name="Iarovenko S."/>
            <person name="Subramanian E."/>
            <person name="Araus A.J."/>
            <person name="Petzold A."/>
            <person name="Susuki M."/>
            <person name="Suzuki K.-i.T."/>
            <person name="Hayashi T."/>
            <person name="Toyoda A."/>
            <person name="Oliveira C."/>
            <person name="Osipova E."/>
            <person name="Leigh N.D."/>
            <person name="Simon A."/>
            <person name="Yun M.H."/>
        </authorList>
    </citation>
    <scope>NUCLEOTIDE SEQUENCE</scope>
    <source>
        <strain evidence="10">20211129_DDA</strain>
        <tissue evidence="10">Liver</tissue>
    </source>
</reference>
<feature type="region of interest" description="Disordered" evidence="8">
    <location>
        <begin position="2007"/>
        <end position="2034"/>
    </location>
</feature>
<feature type="region of interest" description="Disordered" evidence="8">
    <location>
        <begin position="942"/>
        <end position="970"/>
    </location>
</feature>
<dbReference type="InterPro" id="IPR038952">
    <property type="entry name" value="TOPAZ1"/>
</dbReference>
<dbReference type="EMBL" id="JANPWB010000014">
    <property type="protein sequence ID" value="KAJ1101756.1"/>
    <property type="molecule type" value="Genomic_DNA"/>
</dbReference>
<keyword evidence="6" id="KW-0744">Spermatogenesis</keyword>
<feature type="region of interest" description="Disordered" evidence="8">
    <location>
        <begin position="2206"/>
        <end position="2227"/>
    </location>
</feature>
<feature type="region of interest" description="Disordered" evidence="8">
    <location>
        <begin position="101"/>
        <end position="135"/>
    </location>
</feature>
<feature type="compositionally biased region" description="Basic and acidic residues" evidence="8">
    <location>
        <begin position="1677"/>
        <end position="1698"/>
    </location>
</feature>
<feature type="region of interest" description="Disordered" evidence="8">
    <location>
        <begin position="1387"/>
        <end position="1441"/>
    </location>
</feature>
<feature type="domain" description="Protein TOPAZ1" evidence="9">
    <location>
        <begin position="2589"/>
        <end position="2762"/>
    </location>
</feature>
<dbReference type="Pfam" id="PF14669">
    <property type="entry name" value="Asp_Glu_race_2"/>
    <property type="match status" value="1"/>
</dbReference>
<dbReference type="PANTHER" id="PTHR35671">
    <property type="entry name" value="PROTEIN TOPAZ1"/>
    <property type="match status" value="1"/>
</dbReference>
<keyword evidence="4" id="KW-0963">Cytoplasm</keyword>
<feature type="compositionally biased region" description="Polar residues" evidence="8">
    <location>
        <begin position="399"/>
        <end position="422"/>
    </location>
</feature>
<feature type="region of interest" description="Disordered" evidence="8">
    <location>
        <begin position="918"/>
        <end position="937"/>
    </location>
</feature>
<feature type="compositionally biased region" description="Basic and acidic residues" evidence="8">
    <location>
        <begin position="958"/>
        <end position="970"/>
    </location>
</feature>
<dbReference type="PANTHER" id="PTHR35671:SF1">
    <property type="entry name" value="PROTEIN TOPAZ1"/>
    <property type="match status" value="1"/>
</dbReference>
<feature type="compositionally biased region" description="Basic and acidic residues" evidence="8">
    <location>
        <begin position="303"/>
        <end position="314"/>
    </location>
</feature>
<dbReference type="Proteomes" id="UP001066276">
    <property type="component" value="Chromosome 10"/>
</dbReference>
<accession>A0AAV7MEI8</accession>
<feature type="compositionally biased region" description="Polar residues" evidence="8">
    <location>
        <begin position="587"/>
        <end position="599"/>
    </location>
</feature>
<comment type="subcellular location">
    <subcellularLocation>
        <location evidence="2">Cytoplasm</location>
        <location evidence="2">Cytosol</location>
    </subcellularLocation>
</comment>
<feature type="compositionally biased region" description="Polar residues" evidence="8">
    <location>
        <begin position="2007"/>
        <end position="2017"/>
    </location>
</feature>